<evidence type="ECO:0000313" key="2">
    <source>
        <dbReference type="WBParaSite" id="ES5_v2.g19378.t1"/>
    </source>
</evidence>
<organism evidence="1 2">
    <name type="scientific">Panagrolaimus sp. ES5</name>
    <dbReference type="NCBI Taxonomy" id="591445"/>
    <lineage>
        <taxon>Eukaryota</taxon>
        <taxon>Metazoa</taxon>
        <taxon>Ecdysozoa</taxon>
        <taxon>Nematoda</taxon>
        <taxon>Chromadorea</taxon>
        <taxon>Rhabditida</taxon>
        <taxon>Tylenchina</taxon>
        <taxon>Panagrolaimomorpha</taxon>
        <taxon>Panagrolaimoidea</taxon>
        <taxon>Panagrolaimidae</taxon>
        <taxon>Panagrolaimus</taxon>
    </lineage>
</organism>
<evidence type="ECO:0000313" key="1">
    <source>
        <dbReference type="Proteomes" id="UP000887579"/>
    </source>
</evidence>
<name>A0AC34FPZ8_9BILA</name>
<protein>
    <submittedName>
        <fullName evidence="2">LIM zinc-binding domain-containing protein</fullName>
    </submittedName>
</protein>
<accession>A0AC34FPZ8</accession>
<proteinExistence type="predicted"/>
<dbReference type="Proteomes" id="UP000887579">
    <property type="component" value="Unplaced"/>
</dbReference>
<sequence>MVIIRWFSISIPYAKTGFFCDDDEIRHPLKEDTIKGHLIIPGRILSPYFENILYLFAVLVCGDLATSALTNIGKRTMSRPRPNFLDACKPDLNLSCPPGSNVFVEDYECLGKNDPDEYFSFPSGHSSHSVYFGIMMIVYLQKRCKIIPPFRSIFQLLFAMLVFFICASRVRDFKHRLSDVAGGAFVGSIVAFFFVNDDDANLDLLLPQIVITATDDSPTERKGFVTPTSEYAKMDFCPPPRCKSCMICKKEIPIGAPTAEVQKQAAHKECFRCAICDCELIQGQCSQDIALAKTDFLRSRGPLWFCRTHMMLGAGEKMEMLKKKMK</sequence>
<reference evidence="2" key="1">
    <citation type="submission" date="2022-11" db="UniProtKB">
        <authorList>
            <consortium name="WormBaseParasite"/>
        </authorList>
    </citation>
    <scope>IDENTIFICATION</scope>
</reference>
<dbReference type="WBParaSite" id="ES5_v2.g19378.t1">
    <property type="protein sequence ID" value="ES5_v2.g19378.t1"/>
    <property type="gene ID" value="ES5_v2.g19378"/>
</dbReference>